<evidence type="ECO:0000313" key="3">
    <source>
        <dbReference type="EMBL" id="VFU28906.1"/>
    </source>
</evidence>
<evidence type="ECO:0000256" key="2">
    <source>
        <dbReference type="SAM" id="Phobius"/>
    </source>
</evidence>
<keyword evidence="2" id="KW-0472">Membrane</keyword>
<evidence type="ECO:0000256" key="1">
    <source>
        <dbReference type="SAM" id="MobiDB-lite"/>
    </source>
</evidence>
<sequence>MSRHNKSQRGPIILPGPSKNPGGTCNQREVWSPRIEGREQTEIGEEKMIYRKWSLLTGPMAILGGIMGTAVAVRVLFFEVKF</sequence>
<protein>
    <submittedName>
        <fullName evidence="3">Uncharacterized protein</fullName>
    </submittedName>
</protein>
<dbReference type="AlphaFoldDB" id="A0A6N2KLK2"/>
<name>A0A6N2KLK2_SALVM</name>
<organism evidence="3">
    <name type="scientific">Salix viminalis</name>
    <name type="common">Common osier</name>
    <name type="synonym">Basket willow</name>
    <dbReference type="NCBI Taxonomy" id="40686"/>
    <lineage>
        <taxon>Eukaryota</taxon>
        <taxon>Viridiplantae</taxon>
        <taxon>Streptophyta</taxon>
        <taxon>Embryophyta</taxon>
        <taxon>Tracheophyta</taxon>
        <taxon>Spermatophyta</taxon>
        <taxon>Magnoliopsida</taxon>
        <taxon>eudicotyledons</taxon>
        <taxon>Gunneridae</taxon>
        <taxon>Pentapetalae</taxon>
        <taxon>rosids</taxon>
        <taxon>fabids</taxon>
        <taxon>Malpighiales</taxon>
        <taxon>Salicaceae</taxon>
        <taxon>Saliceae</taxon>
        <taxon>Salix</taxon>
    </lineage>
</organism>
<feature type="transmembrane region" description="Helical" evidence="2">
    <location>
        <begin position="55"/>
        <end position="77"/>
    </location>
</feature>
<keyword evidence="2" id="KW-1133">Transmembrane helix</keyword>
<feature type="region of interest" description="Disordered" evidence="1">
    <location>
        <begin position="1"/>
        <end position="30"/>
    </location>
</feature>
<reference evidence="3" key="1">
    <citation type="submission" date="2019-03" db="EMBL/GenBank/DDBJ databases">
        <authorList>
            <person name="Mank J."/>
            <person name="Almeida P."/>
        </authorList>
    </citation>
    <scope>NUCLEOTIDE SEQUENCE</scope>
    <source>
        <strain evidence="3">78183</strain>
    </source>
</reference>
<proteinExistence type="predicted"/>
<keyword evidence="2" id="KW-0812">Transmembrane</keyword>
<dbReference type="EMBL" id="CAADRP010000469">
    <property type="protein sequence ID" value="VFU28906.1"/>
    <property type="molecule type" value="Genomic_DNA"/>
</dbReference>
<gene>
    <name evidence="3" type="ORF">SVIM_LOCUS99341</name>
</gene>
<accession>A0A6N2KLK2</accession>